<dbReference type="CDD" id="cd12888">
    <property type="entry name" value="SPRY_PRY_TRIM7_like"/>
    <property type="match status" value="1"/>
</dbReference>
<dbReference type="Pfam" id="PF00622">
    <property type="entry name" value="SPRY"/>
    <property type="match status" value="1"/>
</dbReference>
<protein>
    <recommendedName>
        <fullName evidence="1">B30.2/SPRY domain-containing protein</fullName>
    </recommendedName>
</protein>
<dbReference type="PRINTS" id="PR01407">
    <property type="entry name" value="BUTYPHLNCDUF"/>
</dbReference>
<dbReference type="PROSITE" id="PS50188">
    <property type="entry name" value="B302_SPRY"/>
    <property type="match status" value="1"/>
</dbReference>
<dbReference type="OMA" id="TWRXDLT"/>
<dbReference type="InterPro" id="IPR043136">
    <property type="entry name" value="B30.2/SPRY_sf"/>
</dbReference>
<dbReference type="InterPro" id="IPR003877">
    <property type="entry name" value="SPRY_dom"/>
</dbReference>
<dbReference type="SUPFAM" id="SSF49899">
    <property type="entry name" value="Concanavalin A-like lectins/glucanases"/>
    <property type="match status" value="1"/>
</dbReference>
<evidence type="ECO:0000259" key="1">
    <source>
        <dbReference type="PROSITE" id="PS50188"/>
    </source>
</evidence>
<dbReference type="FunFam" id="2.60.120.920:FF:000004">
    <property type="entry name" value="Butyrophilin subfamily 1 member A1"/>
    <property type="match status" value="1"/>
</dbReference>
<dbReference type="InterPro" id="IPR013320">
    <property type="entry name" value="ConA-like_dom_sf"/>
</dbReference>
<dbReference type="AlphaFoldDB" id="A0A8C5IEF7"/>
<dbReference type="InterPro" id="IPR050143">
    <property type="entry name" value="TRIM/RBCC"/>
</dbReference>
<dbReference type="Proteomes" id="UP000694408">
    <property type="component" value="Unplaced"/>
</dbReference>
<proteinExistence type="predicted"/>
<dbReference type="SMART" id="SM00589">
    <property type="entry name" value="PRY"/>
    <property type="match status" value="1"/>
</dbReference>
<evidence type="ECO:0000313" key="3">
    <source>
        <dbReference type="Proteomes" id="UP000694408"/>
    </source>
</evidence>
<evidence type="ECO:0000313" key="2">
    <source>
        <dbReference type="Ensembl" id="ENSJHYP00000003144.1"/>
    </source>
</evidence>
<dbReference type="InterPro" id="IPR001870">
    <property type="entry name" value="B30.2/SPRY"/>
</dbReference>
<reference evidence="2" key="2">
    <citation type="submission" date="2025-09" db="UniProtKB">
        <authorList>
            <consortium name="Ensembl"/>
        </authorList>
    </citation>
    <scope>IDENTIFICATION</scope>
</reference>
<dbReference type="InterPro" id="IPR006574">
    <property type="entry name" value="PRY"/>
</dbReference>
<dbReference type="PANTHER" id="PTHR24103">
    <property type="entry name" value="E3 UBIQUITIN-PROTEIN LIGASE TRIM"/>
    <property type="match status" value="1"/>
</dbReference>
<keyword evidence="3" id="KW-1185">Reference proteome</keyword>
<name>A0A8C5IEF7_JUNHY</name>
<dbReference type="Ensembl" id="ENSJHYT00000003870.1">
    <property type="protein sequence ID" value="ENSJHYP00000003144.1"/>
    <property type="gene ID" value="ENSJHYG00000002590.1"/>
</dbReference>
<dbReference type="Gene3D" id="2.60.120.920">
    <property type="match status" value="1"/>
</dbReference>
<dbReference type="SMART" id="SM00449">
    <property type="entry name" value="SPRY"/>
    <property type="match status" value="1"/>
</dbReference>
<dbReference type="InterPro" id="IPR003879">
    <property type="entry name" value="Butyrophylin_SPRY"/>
</dbReference>
<organism evidence="2 3">
    <name type="scientific">Junco hyemalis</name>
    <name type="common">Dark-eyed junco</name>
    <dbReference type="NCBI Taxonomy" id="40217"/>
    <lineage>
        <taxon>Eukaryota</taxon>
        <taxon>Metazoa</taxon>
        <taxon>Chordata</taxon>
        <taxon>Craniata</taxon>
        <taxon>Vertebrata</taxon>
        <taxon>Euteleostomi</taxon>
        <taxon>Archelosauria</taxon>
        <taxon>Archosauria</taxon>
        <taxon>Dinosauria</taxon>
        <taxon>Saurischia</taxon>
        <taxon>Theropoda</taxon>
        <taxon>Coelurosauria</taxon>
        <taxon>Aves</taxon>
        <taxon>Neognathae</taxon>
        <taxon>Neoaves</taxon>
        <taxon>Telluraves</taxon>
        <taxon>Australaves</taxon>
        <taxon>Passeriformes</taxon>
        <taxon>Passerellidae</taxon>
        <taxon>Junco</taxon>
    </lineage>
</organism>
<feature type="domain" description="B30.2/SPRY" evidence="1">
    <location>
        <begin position="35"/>
        <end position="225"/>
    </location>
</feature>
<reference evidence="2" key="1">
    <citation type="submission" date="2025-08" db="UniProtKB">
        <authorList>
            <consortium name="Ensembl"/>
        </authorList>
    </citation>
    <scope>IDENTIFICATION</scope>
</reference>
<dbReference type="Pfam" id="PF13765">
    <property type="entry name" value="PRY"/>
    <property type="match status" value="1"/>
</dbReference>
<accession>A0A8C5IEF7</accession>
<sequence length="225" mass="24485">IPGIKVIFDPKSLNSLSPDSLMFLLQEPGEFGAGNSGFGSVGGDTKGDTLAVSSLTLDPHTAHPHLHLSADAREARGQLQPRDAPEHPERFDFEPCVLARGGFTSGRHFWEVEVGQGGVWALGVMRESSRRKGPLSLTPKEGVWALEAFHSLTSPRAKLRLHPPPRRLRVALDYEGGSVAFLDAEDGALLFVFSRAAFGGERLRPWLWVVGARSRLRVKLCGFGV</sequence>